<dbReference type="AlphaFoldDB" id="A0A8J7Z8E9"/>
<dbReference type="GO" id="GO:0004521">
    <property type="term" value="F:RNA endonuclease activity"/>
    <property type="evidence" value="ECO:0007669"/>
    <property type="project" value="InterPro"/>
</dbReference>
<accession>A0A8J7Z8E9</accession>
<dbReference type="Gene3D" id="3.40.50.1010">
    <property type="entry name" value="5'-nuclease"/>
    <property type="match status" value="1"/>
</dbReference>
<dbReference type="InterPro" id="IPR002716">
    <property type="entry name" value="PIN_dom"/>
</dbReference>
<keyword evidence="3" id="KW-1185">Reference proteome</keyword>
<dbReference type="InterPro" id="IPR029060">
    <property type="entry name" value="PIN-like_dom_sf"/>
</dbReference>
<proteinExistence type="predicted"/>
<protein>
    <submittedName>
        <fullName evidence="2">PIN domain-containing protein</fullName>
    </submittedName>
</protein>
<evidence type="ECO:0000259" key="1">
    <source>
        <dbReference type="Pfam" id="PF01850"/>
    </source>
</evidence>
<dbReference type="InterPro" id="IPR039018">
    <property type="entry name" value="VapC20-like"/>
</dbReference>
<dbReference type="Pfam" id="PF01850">
    <property type="entry name" value="PIN"/>
    <property type="match status" value="1"/>
</dbReference>
<reference evidence="2" key="1">
    <citation type="submission" date="2019-12" db="EMBL/GenBank/DDBJ databases">
        <title>High-Quality draft genome sequences of three cyanobacteria isolated from the limestone walls of the Old Cathedral of Coimbra.</title>
        <authorList>
            <person name="Tiago I."/>
            <person name="Soares F."/>
            <person name="Portugal A."/>
        </authorList>
    </citation>
    <scope>NUCLEOTIDE SEQUENCE</scope>
    <source>
        <strain evidence="2">A</strain>
    </source>
</reference>
<dbReference type="Proteomes" id="UP000646053">
    <property type="component" value="Unassembled WGS sequence"/>
</dbReference>
<sequence>MMTQVLVDTSALIAFFVGSEKHHSAVKSYFLEHRAIEWVILSSVFDETVTWLRLRVSVSASIEIGSVLRQEHRYIALSEADDQAIWEAFCRYDDKLWSYTDCSLLVMAQRLGIFEIVSFDQHIRQMAGLGVVCLP</sequence>
<dbReference type="SUPFAM" id="SSF88723">
    <property type="entry name" value="PIN domain-like"/>
    <property type="match status" value="1"/>
</dbReference>
<evidence type="ECO:0000313" key="3">
    <source>
        <dbReference type="Proteomes" id="UP000646053"/>
    </source>
</evidence>
<feature type="domain" description="PIN" evidence="1">
    <location>
        <begin position="5"/>
        <end position="128"/>
    </location>
</feature>
<dbReference type="PANTHER" id="PTHR42188:SF1">
    <property type="entry name" value="23S RRNA-SPECIFIC ENDONUCLEASE VAPC20"/>
    <property type="match status" value="1"/>
</dbReference>
<dbReference type="EMBL" id="WVIE01000060">
    <property type="protein sequence ID" value="NDJ20026.1"/>
    <property type="molecule type" value="Genomic_DNA"/>
</dbReference>
<dbReference type="GO" id="GO:0016075">
    <property type="term" value="P:rRNA catabolic process"/>
    <property type="evidence" value="ECO:0007669"/>
    <property type="project" value="TreeGrafter"/>
</dbReference>
<organism evidence="2 3">
    <name type="scientific">Myxacorys almedinensis A</name>
    <dbReference type="NCBI Taxonomy" id="2690445"/>
    <lineage>
        <taxon>Bacteria</taxon>
        <taxon>Bacillati</taxon>
        <taxon>Cyanobacteriota</taxon>
        <taxon>Cyanophyceae</taxon>
        <taxon>Leptolyngbyales</taxon>
        <taxon>Leptolyngbyaceae</taxon>
        <taxon>Myxacorys</taxon>
        <taxon>Myxacorys almedinensis</taxon>
    </lineage>
</organism>
<gene>
    <name evidence="2" type="ORF">GS601_22570</name>
</gene>
<dbReference type="PANTHER" id="PTHR42188">
    <property type="entry name" value="23S RRNA-SPECIFIC ENDONUCLEASE VAPC20"/>
    <property type="match status" value="1"/>
</dbReference>
<comment type="caution">
    <text evidence="2">The sequence shown here is derived from an EMBL/GenBank/DDBJ whole genome shotgun (WGS) entry which is preliminary data.</text>
</comment>
<evidence type="ECO:0000313" key="2">
    <source>
        <dbReference type="EMBL" id="NDJ20026.1"/>
    </source>
</evidence>
<name>A0A8J7Z8E9_9CYAN</name>